<dbReference type="KEGG" id="ldn:H9L06_03380"/>
<keyword evidence="2" id="KW-1185">Reference proteome</keyword>
<dbReference type="EMBL" id="CP060716">
    <property type="protein sequence ID" value="QNN63869.1"/>
    <property type="molecule type" value="Genomic_DNA"/>
</dbReference>
<evidence type="ECO:0000313" key="1">
    <source>
        <dbReference type="EMBL" id="QNN63869.1"/>
    </source>
</evidence>
<protein>
    <submittedName>
        <fullName evidence="1">Uncharacterized protein</fullName>
    </submittedName>
</protein>
<proteinExistence type="predicted"/>
<gene>
    <name evidence="1" type="ORF">H9L06_03380</name>
</gene>
<evidence type="ECO:0000313" key="2">
    <source>
        <dbReference type="Proteomes" id="UP000515934"/>
    </source>
</evidence>
<accession>A0A7G9S7P4</accession>
<dbReference type="Proteomes" id="UP000515934">
    <property type="component" value="Chromosome"/>
</dbReference>
<dbReference type="AlphaFoldDB" id="A0A7G9S7P4"/>
<reference evidence="1 2" key="1">
    <citation type="submission" date="2020-08" db="EMBL/GenBank/DDBJ databases">
        <title>Genome sequence of Leucobacter denitrificans KACC 14055T.</title>
        <authorList>
            <person name="Hyun D.-W."/>
            <person name="Bae J.-W."/>
        </authorList>
    </citation>
    <scope>NUCLEOTIDE SEQUENCE [LARGE SCALE GENOMIC DNA]</scope>
    <source>
        <strain evidence="1 2">KACC 14055</strain>
    </source>
</reference>
<name>A0A7G9S7P4_9MICO</name>
<organism evidence="1 2">
    <name type="scientific">Leucobacter denitrificans</name>
    <dbReference type="NCBI Taxonomy" id="683042"/>
    <lineage>
        <taxon>Bacteria</taxon>
        <taxon>Bacillati</taxon>
        <taxon>Actinomycetota</taxon>
        <taxon>Actinomycetes</taxon>
        <taxon>Micrococcales</taxon>
        <taxon>Microbacteriaceae</taxon>
        <taxon>Leucobacter</taxon>
    </lineage>
</organism>
<sequence>MRDKDYNLICVLEASLKNAYQLVQYIEDAKAAGDDELAEWFSKIQHNSLKAGEQGKRMLASRLS</sequence>